<evidence type="ECO:0000313" key="1">
    <source>
        <dbReference type="EMBL" id="EMJ35267.1"/>
    </source>
</evidence>
<organism evidence="1 2">
    <name type="scientific">Leptospira interrogans str. FPW1039</name>
    <dbReference type="NCBI Taxonomy" id="1193040"/>
    <lineage>
        <taxon>Bacteria</taxon>
        <taxon>Pseudomonadati</taxon>
        <taxon>Spirochaetota</taxon>
        <taxon>Spirochaetia</taxon>
        <taxon>Leptospirales</taxon>
        <taxon>Leptospiraceae</taxon>
        <taxon>Leptospira</taxon>
    </lineage>
</organism>
<dbReference type="Proteomes" id="UP000012164">
    <property type="component" value="Unassembled WGS sequence"/>
</dbReference>
<sequence length="37" mass="4508">MDYLVTVPKVLKCRNYYSYNKVLKKIIFTNDLFDSFK</sequence>
<dbReference type="EMBL" id="AKWR02000181">
    <property type="protein sequence ID" value="EMJ35267.1"/>
    <property type="molecule type" value="Genomic_DNA"/>
</dbReference>
<name>A0A0F6IB42_LEPIR</name>
<comment type="caution">
    <text evidence="1">The sequence shown here is derived from an EMBL/GenBank/DDBJ whole genome shotgun (WGS) entry which is preliminary data.</text>
</comment>
<proteinExistence type="predicted"/>
<gene>
    <name evidence="1" type="ORF">LEP1GSC079_0229</name>
</gene>
<dbReference type="AlphaFoldDB" id="A0A0F6IB42"/>
<protein>
    <submittedName>
        <fullName evidence="1">Uncharacterized protein</fullName>
    </submittedName>
</protein>
<evidence type="ECO:0000313" key="2">
    <source>
        <dbReference type="Proteomes" id="UP000012164"/>
    </source>
</evidence>
<accession>A0A0F6IB42</accession>
<reference evidence="1 2" key="1">
    <citation type="submission" date="2013-01" db="EMBL/GenBank/DDBJ databases">
        <authorList>
            <person name="Harkins D.M."/>
            <person name="Durkin A.S."/>
            <person name="Brinkac L.M."/>
            <person name="Haft D.H."/>
            <person name="Selengut J.D."/>
            <person name="Sanka R."/>
            <person name="DePew J."/>
            <person name="Purushe J."/>
            <person name="Peacock S.J."/>
            <person name="Thaipadungpanit J."/>
            <person name="Wuthiekanun V.W."/>
            <person name="Day N.P."/>
            <person name="Vinetz J.M."/>
            <person name="Sutton G.G."/>
            <person name="Nierman W.C."/>
            <person name="Fouts D.E."/>
        </authorList>
    </citation>
    <scope>NUCLEOTIDE SEQUENCE [LARGE SCALE GENOMIC DNA]</scope>
    <source>
        <strain evidence="1 2">FPW1039</strain>
    </source>
</reference>